<evidence type="ECO:0000259" key="3">
    <source>
        <dbReference type="Pfam" id="PF03107"/>
    </source>
</evidence>
<dbReference type="EMBL" id="JAYWIO010000003">
    <property type="protein sequence ID" value="KAK7273021.1"/>
    <property type="molecule type" value="Genomic_DNA"/>
</dbReference>
<dbReference type="Proteomes" id="UP001372338">
    <property type="component" value="Unassembled WGS sequence"/>
</dbReference>
<keyword evidence="1" id="KW-0677">Repeat</keyword>
<feature type="transmembrane region" description="Helical" evidence="2">
    <location>
        <begin position="220"/>
        <end position="244"/>
    </location>
</feature>
<dbReference type="SUPFAM" id="SSF57889">
    <property type="entry name" value="Cysteine-rich domain"/>
    <property type="match status" value="1"/>
</dbReference>
<accession>A0AAN9FD48</accession>
<gene>
    <name evidence="4" type="ORF">RIF29_14067</name>
</gene>
<evidence type="ECO:0000256" key="2">
    <source>
        <dbReference type="SAM" id="Phobius"/>
    </source>
</evidence>
<organism evidence="4 5">
    <name type="scientific">Crotalaria pallida</name>
    <name type="common">Smooth rattlebox</name>
    <name type="synonym">Crotalaria striata</name>
    <dbReference type="NCBI Taxonomy" id="3830"/>
    <lineage>
        <taxon>Eukaryota</taxon>
        <taxon>Viridiplantae</taxon>
        <taxon>Streptophyta</taxon>
        <taxon>Embryophyta</taxon>
        <taxon>Tracheophyta</taxon>
        <taxon>Spermatophyta</taxon>
        <taxon>Magnoliopsida</taxon>
        <taxon>eudicotyledons</taxon>
        <taxon>Gunneridae</taxon>
        <taxon>Pentapetalae</taxon>
        <taxon>rosids</taxon>
        <taxon>fabids</taxon>
        <taxon>Fabales</taxon>
        <taxon>Fabaceae</taxon>
        <taxon>Papilionoideae</taxon>
        <taxon>50 kb inversion clade</taxon>
        <taxon>genistoids sensu lato</taxon>
        <taxon>core genistoids</taxon>
        <taxon>Crotalarieae</taxon>
        <taxon>Crotalaria</taxon>
    </lineage>
</organism>
<dbReference type="AlphaFoldDB" id="A0AAN9FD48"/>
<dbReference type="PANTHER" id="PTHR46477">
    <property type="entry name" value="CYSTEINE/HISTIDINE-RICH C1 DOMAIN FAMILY PROTEIN"/>
    <property type="match status" value="1"/>
</dbReference>
<name>A0AAN9FD48_CROPI</name>
<proteinExistence type="predicted"/>
<evidence type="ECO:0000313" key="5">
    <source>
        <dbReference type="Proteomes" id="UP001372338"/>
    </source>
</evidence>
<keyword evidence="2" id="KW-0472">Membrane</keyword>
<sequence>MEITEMGCPSHDHQPLKWNPPGAPYKCSGCKELGFRGSYTCENMCKYILHEECQKVVSPAFHHFFPKSDFVFYEKTPGHRTRYCDACGQDVLGFVYHCSETGFDLHPCCLLLKDSISDDGERVTLKLCQKVPSKCLKCKSKNVVDGVKGWSYVSSEGNACYHVSCFKKLILENWKRGYFSQQSNSIQMSEMESQLALPSMGLVQGGRSMRSRRIWKYTKIAVVVFKLIFSAIFGNPVSAIAALVEALVSD</sequence>
<comment type="caution">
    <text evidence="4">The sequence shown here is derived from an EMBL/GenBank/DDBJ whole genome shotgun (WGS) entry which is preliminary data.</text>
</comment>
<dbReference type="InterPro" id="IPR046349">
    <property type="entry name" value="C1-like_sf"/>
</dbReference>
<keyword evidence="5" id="KW-1185">Reference proteome</keyword>
<reference evidence="4 5" key="1">
    <citation type="submission" date="2024-01" db="EMBL/GenBank/DDBJ databases">
        <title>The genomes of 5 underutilized Papilionoideae crops provide insights into root nodulation and disease resistanc.</title>
        <authorList>
            <person name="Yuan L."/>
        </authorList>
    </citation>
    <scope>NUCLEOTIDE SEQUENCE [LARGE SCALE GENOMIC DNA]</scope>
    <source>
        <strain evidence="4">ZHUSHIDOU_FW_LH</strain>
        <tissue evidence="4">Leaf</tissue>
    </source>
</reference>
<protein>
    <recommendedName>
        <fullName evidence="3">DC1 domain-containing protein</fullName>
    </recommendedName>
</protein>
<keyword evidence="2" id="KW-0812">Transmembrane</keyword>
<dbReference type="Pfam" id="PF03107">
    <property type="entry name" value="C1_2"/>
    <property type="match status" value="1"/>
</dbReference>
<evidence type="ECO:0000256" key="1">
    <source>
        <dbReference type="ARBA" id="ARBA00022737"/>
    </source>
</evidence>
<feature type="domain" description="DC1" evidence="3">
    <location>
        <begin position="9"/>
        <end position="53"/>
    </location>
</feature>
<dbReference type="InterPro" id="IPR004146">
    <property type="entry name" value="DC1"/>
</dbReference>
<evidence type="ECO:0000313" key="4">
    <source>
        <dbReference type="EMBL" id="KAK7273021.1"/>
    </source>
</evidence>
<keyword evidence="2" id="KW-1133">Transmembrane helix</keyword>
<dbReference type="PANTHER" id="PTHR46477:SF15">
    <property type="entry name" value="CYSTEINE_HISTIDINE-RICH C1 DOMAIN PROTEIN"/>
    <property type="match status" value="1"/>
</dbReference>